<organism evidence="3">
    <name type="scientific">Mesocestoides corti</name>
    <name type="common">Flatworm</name>
    <dbReference type="NCBI Taxonomy" id="53468"/>
    <lineage>
        <taxon>Eukaryota</taxon>
        <taxon>Metazoa</taxon>
        <taxon>Spiralia</taxon>
        <taxon>Lophotrochozoa</taxon>
        <taxon>Platyhelminthes</taxon>
        <taxon>Cestoda</taxon>
        <taxon>Eucestoda</taxon>
        <taxon>Cyclophyllidea</taxon>
        <taxon>Mesocestoididae</taxon>
        <taxon>Mesocestoides</taxon>
    </lineage>
</organism>
<evidence type="ECO:0000313" key="3">
    <source>
        <dbReference type="WBParaSite" id="MCU_007197-RA"/>
    </source>
</evidence>
<name>A0A0R3UMG3_MESCO</name>
<accession>A0A0R3UMG3</accession>
<dbReference type="AlphaFoldDB" id="A0A0R3UMG3"/>
<gene>
    <name evidence="1" type="ORF">MCOS_LOCUS8937</name>
</gene>
<evidence type="ECO:0000313" key="2">
    <source>
        <dbReference type="Proteomes" id="UP000267029"/>
    </source>
</evidence>
<dbReference type="Proteomes" id="UP000267029">
    <property type="component" value="Unassembled WGS sequence"/>
</dbReference>
<protein>
    <submittedName>
        <fullName evidence="1 3">Uncharacterized protein</fullName>
    </submittedName>
</protein>
<reference evidence="1 2" key="1">
    <citation type="submission" date="2018-10" db="EMBL/GenBank/DDBJ databases">
        <authorList>
            <consortium name="Pathogen Informatics"/>
        </authorList>
    </citation>
    <scope>NUCLEOTIDE SEQUENCE [LARGE SCALE GENOMIC DNA]</scope>
</reference>
<sequence>MPEIGGSCILWHQPTSKHAIKPPTTKQISGQAGLLCNLSYWKRRTKKKKAFLRTPRVVLSHAKATVLSRPVHNSPKLHILRKGGVRRWAGPVLTKFKSINLDMFGERNTCLLTIKADSSNKQCMLLHP</sequence>
<dbReference type="WBParaSite" id="MCU_007197-RA">
    <property type="protein sequence ID" value="MCU_007197-RA"/>
    <property type="gene ID" value="MCU_007197"/>
</dbReference>
<keyword evidence="2" id="KW-1185">Reference proteome</keyword>
<reference evidence="3" key="2">
    <citation type="submission" date="2019-11" db="UniProtKB">
        <authorList>
            <consortium name="WormBaseParasite"/>
        </authorList>
    </citation>
    <scope>IDENTIFICATION</scope>
</reference>
<dbReference type="EMBL" id="UXSR01005603">
    <property type="protein sequence ID" value="VDD82934.1"/>
    <property type="molecule type" value="Genomic_DNA"/>
</dbReference>
<proteinExistence type="predicted"/>
<evidence type="ECO:0000313" key="1">
    <source>
        <dbReference type="EMBL" id="VDD82934.1"/>
    </source>
</evidence>